<proteinExistence type="predicted"/>
<feature type="signal peptide" evidence="4">
    <location>
        <begin position="1"/>
        <end position="21"/>
    </location>
</feature>
<dbReference type="PANTHER" id="PTHR11738:SF172">
    <property type="entry name" value="IG-LIKE DOMAIN-CONTAINING PROTEIN"/>
    <property type="match status" value="1"/>
</dbReference>
<dbReference type="Proteomes" id="UP000694851">
    <property type="component" value="Unplaced"/>
</dbReference>
<evidence type="ECO:0000313" key="5">
    <source>
        <dbReference type="Proteomes" id="UP000694851"/>
    </source>
</evidence>
<dbReference type="RefSeq" id="XP_019483390.1">
    <property type="nucleotide sequence ID" value="XM_019627845.1"/>
</dbReference>
<organism evidence="5 6">
    <name type="scientific">Hipposideros armiger</name>
    <name type="common">Great Himalayan leaf-nosed bat</name>
    <dbReference type="NCBI Taxonomy" id="186990"/>
    <lineage>
        <taxon>Eukaryota</taxon>
        <taxon>Metazoa</taxon>
        <taxon>Chordata</taxon>
        <taxon>Craniata</taxon>
        <taxon>Vertebrata</taxon>
        <taxon>Euteleostomi</taxon>
        <taxon>Mammalia</taxon>
        <taxon>Eutheria</taxon>
        <taxon>Laurasiatheria</taxon>
        <taxon>Chiroptera</taxon>
        <taxon>Yinpterochiroptera</taxon>
        <taxon>Rhinolophoidea</taxon>
        <taxon>Hipposideridae</taxon>
        <taxon>Hipposideros</taxon>
    </lineage>
</organism>
<feature type="chain" id="PRO_5034154113" evidence="4">
    <location>
        <begin position="22"/>
        <end position="191"/>
    </location>
</feature>
<evidence type="ECO:0000256" key="3">
    <source>
        <dbReference type="ARBA" id="ARBA00023319"/>
    </source>
</evidence>
<accession>A0A8B7Q3P0</accession>
<gene>
    <name evidence="6" type="primary">LOC109373735</name>
</gene>
<protein>
    <submittedName>
        <fullName evidence="6">Leukocyte immunoglobulin-like receptor subfamily A member 5</fullName>
    </submittedName>
</protein>
<dbReference type="InterPro" id="IPR013783">
    <property type="entry name" value="Ig-like_fold"/>
</dbReference>
<evidence type="ECO:0000256" key="4">
    <source>
        <dbReference type="SAM" id="SignalP"/>
    </source>
</evidence>
<name>A0A8B7Q3P0_HIPAR</name>
<dbReference type="GO" id="GO:0019221">
    <property type="term" value="P:cytokine-mediated signaling pathway"/>
    <property type="evidence" value="ECO:0007669"/>
    <property type="project" value="TreeGrafter"/>
</dbReference>
<dbReference type="FunFam" id="2.60.40.10:FF:000049">
    <property type="entry name" value="Leukocyte immunoglobulin-like receptor subfamily B member 1"/>
    <property type="match status" value="1"/>
</dbReference>
<keyword evidence="2" id="KW-1015">Disulfide bond</keyword>
<dbReference type="OrthoDB" id="9806481at2759"/>
<dbReference type="GeneID" id="109373735"/>
<dbReference type="KEGG" id="hai:109373735"/>
<dbReference type="GO" id="GO:0032396">
    <property type="term" value="F:inhibitory MHC class I receptor activity"/>
    <property type="evidence" value="ECO:0007669"/>
    <property type="project" value="TreeGrafter"/>
</dbReference>
<keyword evidence="3" id="KW-0393">Immunoglobulin domain</keyword>
<evidence type="ECO:0000256" key="1">
    <source>
        <dbReference type="ARBA" id="ARBA00022729"/>
    </source>
</evidence>
<dbReference type="AlphaFoldDB" id="A0A8B7Q3P0"/>
<dbReference type="GO" id="GO:0005886">
    <property type="term" value="C:plasma membrane"/>
    <property type="evidence" value="ECO:0007669"/>
    <property type="project" value="TreeGrafter"/>
</dbReference>
<keyword evidence="1 4" id="KW-0732">Signal</keyword>
<dbReference type="GO" id="GO:0002764">
    <property type="term" value="P:immune response-regulating signaling pathway"/>
    <property type="evidence" value="ECO:0007669"/>
    <property type="project" value="TreeGrafter"/>
</dbReference>
<evidence type="ECO:0000313" key="6">
    <source>
        <dbReference type="RefSeq" id="XP_019483390.1"/>
    </source>
</evidence>
<dbReference type="Gene3D" id="2.60.40.10">
    <property type="entry name" value="Immunoglobulins"/>
    <property type="match status" value="2"/>
</dbReference>
<dbReference type="InterPro" id="IPR050412">
    <property type="entry name" value="Ig-like_Receptors_ImmuneReg"/>
</dbReference>
<sequence length="191" mass="21025">MSVVLPFLLYLRLYIRQSTQAQEGNLPRPNITAEPASMVLSKDSVTILCQGIPEAEVCNISKVGGHEPMDSILPLPKETCPLRIPELTPDWAGQYHCSYQSGGQWSQPSDPLQLVMTGAYDQPSLSSMTGTVVASGDNVQLQCFSKIRFDVFILIKEDGVHITQNLSYSTPERNGHQAIFHMDPTSTQMGT</sequence>
<evidence type="ECO:0000256" key="2">
    <source>
        <dbReference type="ARBA" id="ARBA00023157"/>
    </source>
</evidence>
<dbReference type="InterPro" id="IPR036179">
    <property type="entry name" value="Ig-like_dom_sf"/>
</dbReference>
<reference evidence="6" key="1">
    <citation type="submission" date="2025-08" db="UniProtKB">
        <authorList>
            <consortium name="RefSeq"/>
        </authorList>
    </citation>
    <scope>IDENTIFICATION</scope>
    <source>
        <tissue evidence="6">Muscle</tissue>
    </source>
</reference>
<keyword evidence="5" id="KW-1185">Reference proteome</keyword>
<dbReference type="SUPFAM" id="SSF48726">
    <property type="entry name" value="Immunoglobulin"/>
    <property type="match status" value="2"/>
</dbReference>
<dbReference type="PANTHER" id="PTHR11738">
    <property type="entry name" value="MHC CLASS I NK CELL RECEPTOR"/>
    <property type="match status" value="1"/>
</dbReference>